<reference evidence="4 5" key="1">
    <citation type="submission" date="2022-06" db="EMBL/GenBank/DDBJ databases">
        <title>A taxonomic note on the genus Prevotella: Description of four novel genera and emended description of the genera Hallella and Xylanibacter.</title>
        <authorList>
            <person name="Hitch T.C.A."/>
        </authorList>
    </citation>
    <scope>NUCLEOTIDE SEQUENCE [LARGE SCALE GENOMIC DNA]</scope>
    <source>
        <strain evidence="4 5">DSM 100619</strain>
    </source>
</reference>
<dbReference type="PROSITE" id="PS50005">
    <property type="entry name" value="TPR"/>
    <property type="match status" value="1"/>
</dbReference>
<dbReference type="InterPro" id="IPR011990">
    <property type="entry name" value="TPR-like_helical_dom_sf"/>
</dbReference>
<dbReference type="InterPro" id="IPR019734">
    <property type="entry name" value="TPR_rpt"/>
</dbReference>
<feature type="repeat" description="TPR" evidence="3">
    <location>
        <begin position="528"/>
        <end position="561"/>
    </location>
</feature>
<dbReference type="PANTHER" id="PTHR44943:SF4">
    <property type="entry name" value="TPR REPEAT-CONTAINING PROTEIN MJ0798"/>
    <property type="match status" value="1"/>
</dbReference>
<sequence length="735" mass="85180">MNDSILNELLNNEIGHEQNLGKSIRKFEQYLSENPDALIGSRLEEIKNDYSLMLDYLHRGFHDPQQDKIYRELLDRLFVLVQDVELHEKIDHVVSYREAYHRVSRIHFSQDSVRETLEGYVTEMAMVSLEPEETRHDKMLAIQNKHYHQMSLLFDAILVSEQWHEGDMTFYAQLILSPTIDIIDAQFLVSAIILACINIFDVRKLETLARVLKGAQDEHLRQKALVGWVFAMNGTSDLFPRQQELADELTRDESLCRELLELQEQYFYCISTDRDVQKIQDDIMPNLMKGNHFNITRFGMTETEDDPMNDVLHPEDEDKTAEDVEKGIQQISDMEKQGSDIYFGGFSQMKRFPFFYTLSNWFVPFYLGHPALESVRKKLGENKFLQILFNSGPFCDSDKYSFALAMGSIIDKIPDSVKEMLNSGEAVLGPVASNIDKESTTFLRRSYLQDLYRFFRLYPYRQDFRNPFENFSPVSGGPGFFFTSSLFLKTPLKKYVLSLARFLSKQGYPQLEYRLLNAYASSSEGTTEPFVFLRGCNALHMGRYTQAHDYFSEALRMNPDDLAALKGLAKSCLMANLMDEAEKAYQRLVVAFPSKQIYQINLCIARISNGKYEEAINELYKLDLDNPGSRDIHRVLAWALLCQGKVEQADKEYRKLLEMKSPDPDDYLNAGYCKWMQLKVEDAVKLFKTFMTIADFNPSVDRVTELERQMKVDQKFLNDHGFTDTDIKLMCDLCA</sequence>
<protein>
    <submittedName>
        <fullName evidence="4">Tetratricopeptide repeat protein</fullName>
    </submittedName>
</protein>
<proteinExistence type="predicted"/>
<dbReference type="PANTHER" id="PTHR44943">
    <property type="entry name" value="CELLULOSE SYNTHASE OPERON PROTEIN C"/>
    <property type="match status" value="1"/>
</dbReference>
<dbReference type="Gene3D" id="1.25.40.10">
    <property type="entry name" value="Tetratricopeptide repeat domain"/>
    <property type="match status" value="1"/>
</dbReference>
<evidence type="ECO:0000256" key="2">
    <source>
        <dbReference type="ARBA" id="ARBA00022803"/>
    </source>
</evidence>
<dbReference type="EMBL" id="JAMXLY010000004">
    <property type="protein sequence ID" value="MCO6024596.1"/>
    <property type="molecule type" value="Genomic_DNA"/>
</dbReference>
<keyword evidence="2 3" id="KW-0802">TPR repeat</keyword>
<dbReference type="Proteomes" id="UP001204015">
    <property type="component" value="Unassembled WGS sequence"/>
</dbReference>
<dbReference type="SMART" id="SM00028">
    <property type="entry name" value="TPR"/>
    <property type="match status" value="4"/>
</dbReference>
<dbReference type="InterPro" id="IPR051685">
    <property type="entry name" value="Ycf3/AcsC/BcsC/TPR_MFPF"/>
</dbReference>
<dbReference type="Pfam" id="PF13432">
    <property type="entry name" value="TPR_16"/>
    <property type="match status" value="1"/>
</dbReference>
<gene>
    <name evidence="4" type="ORF">NG821_01850</name>
</gene>
<keyword evidence="5" id="KW-1185">Reference proteome</keyword>
<accession>A0ABT1BU42</accession>
<dbReference type="RefSeq" id="WP_252759959.1">
    <property type="nucleotide sequence ID" value="NZ_JAMXLY010000004.1"/>
</dbReference>
<evidence type="ECO:0000256" key="3">
    <source>
        <dbReference type="PROSITE-ProRule" id="PRU00339"/>
    </source>
</evidence>
<evidence type="ECO:0000313" key="5">
    <source>
        <dbReference type="Proteomes" id="UP001204015"/>
    </source>
</evidence>
<evidence type="ECO:0000313" key="4">
    <source>
        <dbReference type="EMBL" id="MCO6024596.1"/>
    </source>
</evidence>
<organism evidence="4 5">
    <name type="scientific">Segatella cerevisiae</name>
    <dbReference type="NCBI Taxonomy" id="2053716"/>
    <lineage>
        <taxon>Bacteria</taxon>
        <taxon>Pseudomonadati</taxon>
        <taxon>Bacteroidota</taxon>
        <taxon>Bacteroidia</taxon>
        <taxon>Bacteroidales</taxon>
        <taxon>Prevotellaceae</taxon>
        <taxon>Segatella</taxon>
    </lineage>
</organism>
<evidence type="ECO:0000256" key="1">
    <source>
        <dbReference type="ARBA" id="ARBA00022737"/>
    </source>
</evidence>
<name>A0ABT1BU42_9BACT</name>
<keyword evidence="1" id="KW-0677">Repeat</keyword>
<comment type="caution">
    <text evidence="4">The sequence shown here is derived from an EMBL/GenBank/DDBJ whole genome shotgun (WGS) entry which is preliminary data.</text>
</comment>
<dbReference type="SUPFAM" id="SSF48452">
    <property type="entry name" value="TPR-like"/>
    <property type="match status" value="1"/>
</dbReference>